<keyword evidence="5" id="KW-0472">Membrane</keyword>
<keyword evidence="3" id="KW-0378">Hydrolase</keyword>
<dbReference type="Gene3D" id="2.20.230.10">
    <property type="entry name" value="Resuscitation-promoting factor rpfb"/>
    <property type="match status" value="1"/>
</dbReference>
<dbReference type="SMART" id="SM01208">
    <property type="entry name" value="G5"/>
    <property type="match status" value="1"/>
</dbReference>
<dbReference type="InterPro" id="IPR010618">
    <property type="entry name" value="RPF"/>
</dbReference>
<comment type="similarity">
    <text evidence="1">Belongs to the transglycosylase family. Rpf subfamily.</text>
</comment>
<dbReference type="Pfam" id="PF06737">
    <property type="entry name" value="Transglycosylas"/>
    <property type="match status" value="1"/>
</dbReference>
<dbReference type="InterPro" id="IPR011098">
    <property type="entry name" value="G5_dom"/>
</dbReference>
<dbReference type="STRING" id="1912795.BK816_06480"/>
<dbReference type="Proteomes" id="UP000176288">
    <property type="component" value="Chromosome"/>
</dbReference>
<feature type="transmembrane region" description="Helical" evidence="5">
    <location>
        <begin position="33"/>
        <end position="56"/>
    </location>
</feature>
<dbReference type="Gene3D" id="1.10.530.10">
    <property type="match status" value="1"/>
</dbReference>
<feature type="region of interest" description="Disordered" evidence="4">
    <location>
        <begin position="1"/>
        <end position="27"/>
    </location>
</feature>
<gene>
    <name evidence="7" type="ORF">BK816_06480</name>
</gene>
<evidence type="ECO:0000256" key="2">
    <source>
        <dbReference type="ARBA" id="ARBA00022729"/>
    </source>
</evidence>
<feature type="region of interest" description="Disordered" evidence="4">
    <location>
        <begin position="296"/>
        <end position="351"/>
    </location>
</feature>
<dbReference type="AlphaFoldDB" id="A0A1D9ML65"/>
<evidence type="ECO:0000256" key="1">
    <source>
        <dbReference type="ARBA" id="ARBA00010830"/>
    </source>
</evidence>
<sequence>MSEFETPAVPATPENAASDAKATEEKPNRKKGIIIGAAAALLLAVGGGGAVAAASLHHSYKIDYEGKTITSSQWMGTVGDALEANDIKVTDKDTVSPDPGTKMTDNTEITVVKAKPYTVLVDGKPEEIWTTSKSAEDIFKTLESEGKQPQLVATATESAPELPLLDQVGQLDMIIGGQPQTVNLSAGATMADALDTAKVKLEPKDKATLRAENGKLKLQVTQVRTEERTETKPVDFETKEEKDDSLLRGTTKVAQEGKPGERTITIAETKVDGQVTESKEVKNEVTTQPVAKVVKVGTKVPPEPKKTYTAREERSNSKSSNKRSARKQQSSNNESRRAPKAAPAEKATPGSGVWAALARCESGGNPRAVSSNGLYHGLYQFTVSTWRSVGGSGLPSQASPAEQLKRAKILQARSGWGQWPACSRKIGVR</sequence>
<dbReference type="PROSITE" id="PS51109">
    <property type="entry name" value="G5"/>
    <property type="match status" value="1"/>
</dbReference>
<reference evidence="7 8" key="1">
    <citation type="submission" date="2016-10" db="EMBL/GenBank/DDBJ databases">
        <title>Actinomyces aegypiusis sp. nov., isolated from the Aegypius monachus in Qinghai Tibet Plateau China.</title>
        <authorList>
            <person name="Wang Y."/>
        </authorList>
    </citation>
    <scope>NUCLEOTIDE SEQUENCE [LARGE SCALE GENOMIC DNA]</scope>
    <source>
        <strain evidence="7 8">VUL4_3</strain>
    </source>
</reference>
<protein>
    <recommendedName>
        <fullName evidence="6">G5 domain-containing protein</fullName>
    </recommendedName>
</protein>
<dbReference type="EMBL" id="CP017812">
    <property type="protein sequence ID" value="AOZ72978.1"/>
    <property type="molecule type" value="Genomic_DNA"/>
</dbReference>
<accession>A0A1D9ML65</accession>
<keyword evidence="8" id="KW-1185">Reference proteome</keyword>
<keyword evidence="2" id="KW-0732">Signal</keyword>
<keyword evidence="5" id="KW-1133">Transmembrane helix</keyword>
<dbReference type="Pfam" id="PF07501">
    <property type="entry name" value="G5"/>
    <property type="match status" value="1"/>
</dbReference>
<dbReference type="CDD" id="cd13925">
    <property type="entry name" value="RPF"/>
    <property type="match status" value="1"/>
</dbReference>
<evidence type="ECO:0000256" key="3">
    <source>
        <dbReference type="ARBA" id="ARBA00022801"/>
    </source>
</evidence>
<dbReference type="RefSeq" id="WP_071164442.1">
    <property type="nucleotide sequence ID" value="NZ_CP017812.1"/>
</dbReference>
<evidence type="ECO:0000256" key="5">
    <source>
        <dbReference type="SAM" id="Phobius"/>
    </source>
</evidence>
<organism evidence="7 8">
    <name type="scientific">Boudabousia tangfeifanii</name>
    <dbReference type="NCBI Taxonomy" id="1912795"/>
    <lineage>
        <taxon>Bacteria</taxon>
        <taxon>Bacillati</taxon>
        <taxon>Actinomycetota</taxon>
        <taxon>Actinomycetes</taxon>
        <taxon>Actinomycetales</taxon>
        <taxon>Actinomycetaceae</taxon>
        <taxon>Boudabousia</taxon>
    </lineage>
</organism>
<dbReference type="KEGG" id="avu:BK816_06480"/>
<name>A0A1D9ML65_9ACTO</name>
<dbReference type="InterPro" id="IPR007137">
    <property type="entry name" value="DUF348"/>
</dbReference>
<feature type="compositionally biased region" description="Basic and acidic residues" evidence="4">
    <location>
        <begin position="224"/>
        <end position="246"/>
    </location>
</feature>
<dbReference type="SUPFAM" id="SSF53955">
    <property type="entry name" value="Lysozyme-like"/>
    <property type="match status" value="1"/>
</dbReference>
<feature type="region of interest" description="Disordered" evidence="4">
    <location>
        <begin position="223"/>
        <end position="262"/>
    </location>
</feature>
<feature type="compositionally biased region" description="Basic and acidic residues" evidence="4">
    <location>
        <begin position="302"/>
        <end position="316"/>
    </location>
</feature>
<dbReference type="OrthoDB" id="1404170at2"/>
<keyword evidence="5" id="KW-0812">Transmembrane</keyword>
<dbReference type="Pfam" id="PF03990">
    <property type="entry name" value="DUF348"/>
    <property type="match status" value="3"/>
</dbReference>
<evidence type="ECO:0000259" key="6">
    <source>
        <dbReference type="PROSITE" id="PS51109"/>
    </source>
</evidence>
<proteinExistence type="inferred from homology"/>
<evidence type="ECO:0000256" key="4">
    <source>
        <dbReference type="SAM" id="MobiDB-lite"/>
    </source>
</evidence>
<feature type="domain" description="G5" evidence="6">
    <location>
        <begin position="220"/>
        <end position="300"/>
    </location>
</feature>
<evidence type="ECO:0000313" key="8">
    <source>
        <dbReference type="Proteomes" id="UP000176288"/>
    </source>
</evidence>
<dbReference type="GO" id="GO:0016787">
    <property type="term" value="F:hydrolase activity"/>
    <property type="evidence" value="ECO:0007669"/>
    <property type="project" value="UniProtKB-KW"/>
</dbReference>
<dbReference type="InterPro" id="IPR023346">
    <property type="entry name" value="Lysozyme-like_dom_sf"/>
</dbReference>
<evidence type="ECO:0000313" key="7">
    <source>
        <dbReference type="EMBL" id="AOZ72978.1"/>
    </source>
</evidence>